<dbReference type="Proteomes" id="UP000838412">
    <property type="component" value="Unassembled WGS sequence"/>
</dbReference>
<proteinExistence type="predicted"/>
<accession>A0A8S4MN73</accession>
<protein>
    <submittedName>
        <fullName evidence="1">Hypp9507 protein</fullName>
    </submittedName>
</protein>
<keyword evidence="2" id="KW-1185">Reference proteome</keyword>
<dbReference type="OrthoDB" id="5958134at2759"/>
<dbReference type="PANTHER" id="PTHR46791">
    <property type="entry name" value="EXPRESSED PROTEIN"/>
    <property type="match status" value="1"/>
</dbReference>
<dbReference type="EMBL" id="CAKMNS010000198">
    <property type="protein sequence ID" value="CAH1277209.1"/>
    <property type="molecule type" value="Genomic_DNA"/>
</dbReference>
<reference evidence="1" key="1">
    <citation type="submission" date="2022-01" db="EMBL/GenBank/DDBJ databases">
        <authorList>
            <person name="Braso-Vives M."/>
        </authorList>
    </citation>
    <scope>NUCLEOTIDE SEQUENCE</scope>
</reference>
<organism evidence="1 2">
    <name type="scientific">Branchiostoma lanceolatum</name>
    <name type="common">Common lancelet</name>
    <name type="synonym">Amphioxus lanceolatum</name>
    <dbReference type="NCBI Taxonomy" id="7740"/>
    <lineage>
        <taxon>Eukaryota</taxon>
        <taxon>Metazoa</taxon>
        <taxon>Chordata</taxon>
        <taxon>Cephalochordata</taxon>
        <taxon>Leptocardii</taxon>
        <taxon>Amphioxiformes</taxon>
        <taxon>Branchiostomatidae</taxon>
        <taxon>Branchiostoma</taxon>
    </lineage>
</organism>
<gene>
    <name evidence="1" type="primary">Hypp9507</name>
    <name evidence="1" type="ORF">BLAG_LOCUS26045</name>
</gene>
<evidence type="ECO:0000313" key="1">
    <source>
        <dbReference type="EMBL" id="CAH1277209.1"/>
    </source>
</evidence>
<comment type="caution">
    <text evidence="1">The sequence shown here is derived from an EMBL/GenBank/DDBJ whole genome shotgun (WGS) entry which is preliminary data.</text>
</comment>
<name>A0A8S4MN73_BRALA</name>
<dbReference type="AlphaFoldDB" id="A0A8S4MN73"/>
<sequence>MRFKMVVNQNIAREATVGVTPDEVHQLLQDAQAVWQEATEVMNSACSLQSLTHQEEELQRVVTDIRVMRARLERIPAPEQTQSVHGLKIEFRQLEETLGTALQECRQQIEDATQPNAPDLEETGGRPRYVIDQGDLRDSFNAGIAFNVASRLQGVSESTYYRRRRELGLLQSARHTTITDTDLDARMREILRQDPNCGTRMAIGALRSQEISLPQGRVHRSLQRVGGLRIAARWNTPVTRQPYRAPCPAGVQYAGE</sequence>
<dbReference type="PANTHER" id="PTHR46791:SF7">
    <property type="entry name" value="INTEGRASE CATALYTIC DOMAIN-CONTAINING PROTEIN"/>
    <property type="match status" value="1"/>
</dbReference>
<evidence type="ECO:0000313" key="2">
    <source>
        <dbReference type="Proteomes" id="UP000838412"/>
    </source>
</evidence>